<evidence type="ECO:0000256" key="1">
    <source>
        <dbReference type="ARBA" id="ARBA00023002"/>
    </source>
</evidence>
<gene>
    <name evidence="3" type="ORF">V757_04360</name>
</gene>
<dbReference type="CDD" id="cd07129">
    <property type="entry name" value="ALDH_KGSADH"/>
    <property type="match status" value="1"/>
</dbReference>
<evidence type="ECO:0000313" key="3">
    <source>
        <dbReference type="EMBL" id="ETD72457.1"/>
    </source>
</evidence>
<organism evidence="3 4">
    <name type="scientific">Pelistega indica</name>
    <dbReference type="NCBI Taxonomy" id="1414851"/>
    <lineage>
        <taxon>Bacteria</taxon>
        <taxon>Pseudomonadati</taxon>
        <taxon>Pseudomonadota</taxon>
        <taxon>Betaproteobacteria</taxon>
        <taxon>Burkholderiales</taxon>
        <taxon>Alcaligenaceae</taxon>
        <taxon>Pelistega</taxon>
    </lineage>
</organism>
<dbReference type="Gene3D" id="3.40.605.10">
    <property type="entry name" value="Aldehyde Dehydrogenase, Chain A, domain 1"/>
    <property type="match status" value="1"/>
</dbReference>
<dbReference type="PATRIC" id="fig|1414851.3.peg.879"/>
<dbReference type="OrthoDB" id="9770537at2"/>
<keyword evidence="4" id="KW-1185">Reference proteome</keyword>
<evidence type="ECO:0000313" key="4">
    <source>
        <dbReference type="Proteomes" id="UP000018766"/>
    </source>
</evidence>
<proteinExistence type="predicted"/>
<dbReference type="SUPFAM" id="SSF53720">
    <property type="entry name" value="ALDH-like"/>
    <property type="match status" value="1"/>
</dbReference>
<protein>
    <submittedName>
        <fullName evidence="3">2,5-dioxovalerate dehydrogenase</fullName>
    </submittedName>
</protein>
<dbReference type="PANTHER" id="PTHR43353">
    <property type="entry name" value="SUCCINATE-SEMIALDEHYDE DEHYDROGENASE, MITOCHONDRIAL"/>
    <property type="match status" value="1"/>
</dbReference>
<dbReference type="Gene3D" id="3.40.309.10">
    <property type="entry name" value="Aldehyde Dehydrogenase, Chain A, domain 2"/>
    <property type="match status" value="1"/>
</dbReference>
<dbReference type="InterPro" id="IPR015590">
    <property type="entry name" value="Aldehyde_DH_dom"/>
</dbReference>
<accession>V8G9V6</accession>
<dbReference type="PANTHER" id="PTHR43353:SF3">
    <property type="entry name" value="ALDEHYDE DEHYDROGENASE-RELATED"/>
    <property type="match status" value="1"/>
</dbReference>
<evidence type="ECO:0000259" key="2">
    <source>
        <dbReference type="Pfam" id="PF00171"/>
    </source>
</evidence>
<dbReference type="InterPro" id="IPR016163">
    <property type="entry name" value="Ald_DH_C"/>
</dbReference>
<dbReference type="InterPro" id="IPR044151">
    <property type="entry name" value="ALDH_KGSADH"/>
</dbReference>
<dbReference type="InterPro" id="IPR050740">
    <property type="entry name" value="Aldehyde_DH_Superfamily"/>
</dbReference>
<comment type="caution">
    <text evidence="3">The sequence shown here is derived from an EMBL/GenBank/DDBJ whole genome shotgun (WGS) entry which is preliminary data.</text>
</comment>
<reference evidence="3 4" key="1">
    <citation type="submission" date="2013-11" db="EMBL/GenBank/DDBJ databases">
        <title>Genomic analysis of Pelistega sp. HM-7.</title>
        <authorList>
            <person name="Kumbhare S.V."/>
            <person name="Shetty S.A."/>
            <person name="Sharma O."/>
            <person name="Dhotre D.P."/>
        </authorList>
    </citation>
    <scope>NUCLEOTIDE SEQUENCE [LARGE SCALE GENOMIC DNA]</scope>
    <source>
        <strain evidence="3 4">HM-7</strain>
    </source>
</reference>
<dbReference type="EMBL" id="AYSV01000066">
    <property type="protein sequence ID" value="ETD72457.1"/>
    <property type="molecule type" value="Genomic_DNA"/>
</dbReference>
<name>V8G9V6_9BURK</name>
<dbReference type="AlphaFoldDB" id="V8G9V6"/>
<dbReference type="RefSeq" id="WP_023950179.1">
    <property type="nucleotide sequence ID" value="NZ_AYSV01000066.1"/>
</dbReference>
<dbReference type="Pfam" id="PF00171">
    <property type="entry name" value="Aldedh"/>
    <property type="match status" value="1"/>
</dbReference>
<keyword evidence="1" id="KW-0560">Oxidoreductase</keyword>
<feature type="domain" description="Aldehyde dehydrogenase" evidence="2">
    <location>
        <begin position="20"/>
        <end position="474"/>
    </location>
</feature>
<dbReference type="GO" id="GO:0016620">
    <property type="term" value="F:oxidoreductase activity, acting on the aldehyde or oxo group of donors, NAD or NADP as acceptor"/>
    <property type="evidence" value="ECO:0007669"/>
    <property type="project" value="InterPro"/>
</dbReference>
<dbReference type="InterPro" id="IPR016162">
    <property type="entry name" value="Ald_DH_N"/>
</dbReference>
<sequence>MNLKGINIIGGEFVIGTDGGIKAINPNTNEELLPEYKGISDTDFDRAMNLAWAAFIEYRLVSNEKRAEFLEAIAEEIEKVGDDLVQRAMLETGLPQARLEGEKGRTCGQLRLFAKVLRDGKYQDIRHDVALPDRMPLPRPELYSRKIGLGPVAVFGASNFPLAFSVAGGDTASALAAGCPVVVKAHQAHPGTSEIVGRAVVAAVERCQMPKGVFALLYGSGSKIGQKLAAHPVIKAIGFTGSRAGGTALMNTAAARAEPIPVYAEMSSINPVYIMSEALKNRGKEIGAALIQSMMMGAGQFCTSPGLIFAVDNEGFDDFITSAKQTLGKQTSQTMLTPGIAKAFNQGVDRIQQSQQVQLLATAQGTDKPNQCVGKLFLVEGDQYIGDKALHDEVFGSSAVVVRCKSFEQMQQLTESLEGQLTASVHCDDNDDVAVLQALVQQLERKVGRILFNGFGTGVEVADAMVHGGPYPSTSDGRSTSVGTAAIDRFLRAVCYQNVPKAVLPDVLK</sequence>
<dbReference type="Proteomes" id="UP000018766">
    <property type="component" value="Unassembled WGS sequence"/>
</dbReference>
<dbReference type="InterPro" id="IPR016161">
    <property type="entry name" value="Ald_DH/histidinol_DH"/>
</dbReference>